<dbReference type="RefSeq" id="WP_136450938.1">
    <property type="nucleotide sequence ID" value="NZ_SSTI01000003.1"/>
</dbReference>
<dbReference type="InterPro" id="IPR029787">
    <property type="entry name" value="Nucleotide_cyclase"/>
</dbReference>
<gene>
    <name evidence="6" type="ORF">E5988_05025</name>
</gene>
<dbReference type="SUPFAM" id="SSF55073">
    <property type="entry name" value="Nucleotide cyclase"/>
    <property type="match status" value="1"/>
</dbReference>
<feature type="transmembrane region" description="Helical" evidence="4">
    <location>
        <begin position="214"/>
        <end position="230"/>
    </location>
</feature>
<reference evidence="6 7" key="1">
    <citation type="submission" date="2019-04" db="EMBL/GenBank/DDBJ databases">
        <title>Microbes associate with the intestines of laboratory mice.</title>
        <authorList>
            <person name="Navarre W."/>
            <person name="Wong E."/>
            <person name="Huang K.C."/>
            <person name="Tropini C."/>
            <person name="Ng K."/>
            <person name="Yu B."/>
        </authorList>
    </citation>
    <scope>NUCLEOTIDE SEQUENCE [LARGE SCALE GENOMIC DNA]</scope>
    <source>
        <strain evidence="6 7">NM83_B4-11</strain>
    </source>
</reference>
<evidence type="ECO:0000259" key="5">
    <source>
        <dbReference type="PROSITE" id="PS50887"/>
    </source>
</evidence>
<name>A0ABY2QK81_9SPHN</name>
<evidence type="ECO:0000256" key="2">
    <source>
        <dbReference type="ARBA" id="ARBA00034247"/>
    </source>
</evidence>
<keyword evidence="7" id="KW-1185">Reference proteome</keyword>
<dbReference type="CDD" id="cd01949">
    <property type="entry name" value="GGDEF"/>
    <property type="match status" value="1"/>
</dbReference>
<feature type="domain" description="GGDEF" evidence="5">
    <location>
        <begin position="352"/>
        <end position="485"/>
    </location>
</feature>
<feature type="transmembrane region" description="Helical" evidence="4">
    <location>
        <begin position="287"/>
        <end position="310"/>
    </location>
</feature>
<evidence type="ECO:0000256" key="1">
    <source>
        <dbReference type="ARBA" id="ARBA00012528"/>
    </source>
</evidence>
<evidence type="ECO:0000313" key="7">
    <source>
        <dbReference type="Proteomes" id="UP000308038"/>
    </source>
</evidence>
<accession>A0ABY2QK81</accession>
<evidence type="ECO:0000256" key="4">
    <source>
        <dbReference type="SAM" id="Phobius"/>
    </source>
</evidence>
<organism evidence="6 7">
    <name type="scientific">Sphingomonas olei</name>
    <dbReference type="NCBI Taxonomy" id="1886787"/>
    <lineage>
        <taxon>Bacteria</taxon>
        <taxon>Pseudomonadati</taxon>
        <taxon>Pseudomonadota</taxon>
        <taxon>Alphaproteobacteria</taxon>
        <taxon>Sphingomonadales</taxon>
        <taxon>Sphingomonadaceae</taxon>
        <taxon>Sphingomonas</taxon>
    </lineage>
</organism>
<dbReference type="SMART" id="SM00267">
    <property type="entry name" value="GGDEF"/>
    <property type="match status" value="1"/>
</dbReference>
<dbReference type="InterPro" id="IPR050469">
    <property type="entry name" value="Diguanylate_Cyclase"/>
</dbReference>
<proteinExistence type="predicted"/>
<feature type="transmembrane region" description="Helical" evidence="4">
    <location>
        <begin position="79"/>
        <end position="97"/>
    </location>
</feature>
<evidence type="ECO:0000256" key="3">
    <source>
        <dbReference type="SAM" id="MobiDB-lite"/>
    </source>
</evidence>
<feature type="transmembrane region" description="Helical" evidence="4">
    <location>
        <begin position="172"/>
        <end position="193"/>
    </location>
</feature>
<dbReference type="EMBL" id="SSTI01000003">
    <property type="protein sequence ID" value="THG40950.1"/>
    <property type="molecule type" value="Genomic_DNA"/>
</dbReference>
<dbReference type="InterPro" id="IPR000160">
    <property type="entry name" value="GGDEF_dom"/>
</dbReference>
<dbReference type="EC" id="2.7.7.65" evidence="1"/>
<feature type="transmembrane region" description="Helical" evidence="4">
    <location>
        <begin position="103"/>
        <end position="123"/>
    </location>
</feature>
<dbReference type="PROSITE" id="PS50887">
    <property type="entry name" value="GGDEF"/>
    <property type="match status" value="1"/>
</dbReference>
<feature type="transmembrane region" description="Helical" evidence="4">
    <location>
        <begin position="144"/>
        <end position="166"/>
    </location>
</feature>
<feature type="region of interest" description="Disordered" evidence="3">
    <location>
        <begin position="484"/>
        <end position="509"/>
    </location>
</feature>
<dbReference type="NCBIfam" id="TIGR00254">
    <property type="entry name" value="GGDEF"/>
    <property type="match status" value="1"/>
</dbReference>
<dbReference type="PANTHER" id="PTHR45138">
    <property type="entry name" value="REGULATORY COMPONENTS OF SENSORY TRANSDUCTION SYSTEM"/>
    <property type="match status" value="1"/>
</dbReference>
<keyword evidence="4" id="KW-1133">Transmembrane helix</keyword>
<keyword evidence="4" id="KW-0472">Membrane</keyword>
<comment type="caution">
    <text evidence="6">The sequence shown here is derived from an EMBL/GenBank/DDBJ whole genome shotgun (WGS) entry which is preliminary data.</text>
</comment>
<dbReference type="InterPro" id="IPR043128">
    <property type="entry name" value="Rev_trsase/Diguanyl_cyclase"/>
</dbReference>
<dbReference type="Pfam" id="PF00990">
    <property type="entry name" value="GGDEF"/>
    <property type="match status" value="1"/>
</dbReference>
<dbReference type="PANTHER" id="PTHR45138:SF9">
    <property type="entry name" value="DIGUANYLATE CYCLASE DGCM-RELATED"/>
    <property type="match status" value="1"/>
</dbReference>
<dbReference type="Gene3D" id="3.30.70.270">
    <property type="match status" value="1"/>
</dbReference>
<dbReference type="Proteomes" id="UP000308038">
    <property type="component" value="Unassembled WGS sequence"/>
</dbReference>
<comment type="catalytic activity">
    <reaction evidence="2">
        <text>2 GTP = 3',3'-c-di-GMP + 2 diphosphate</text>
        <dbReference type="Rhea" id="RHEA:24898"/>
        <dbReference type="ChEBI" id="CHEBI:33019"/>
        <dbReference type="ChEBI" id="CHEBI:37565"/>
        <dbReference type="ChEBI" id="CHEBI:58805"/>
        <dbReference type="EC" id="2.7.7.65"/>
    </reaction>
</comment>
<keyword evidence="4" id="KW-0812">Transmembrane</keyword>
<protein>
    <recommendedName>
        <fullName evidence="1">diguanylate cyclase</fullName>
        <ecNumber evidence="1">2.7.7.65</ecNumber>
    </recommendedName>
</protein>
<feature type="transmembrane region" description="Helical" evidence="4">
    <location>
        <begin position="28"/>
        <end position="48"/>
    </location>
</feature>
<evidence type="ECO:0000313" key="6">
    <source>
        <dbReference type="EMBL" id="THG40950.1"/>
    </source>
</evidence>
<feature type="transmembrane region" description="Helical" evidence="4">
    <location>
        <begin position="242"/>
        <end position="275"/>
    </location>
</feature>
<sequence>MSFPVASSADVSERRATHAGAASSREQLIVGARAMVLIGLAILIASAVGLATHQAFSVSLWPANALLAGLMVRNPWLRCWPSWVGALAGFIATDLMFGRPLSLAVMFAITNVVGAMVATMFLMRLDPRDLALQRVHSVLRIVMSLLPACLAAGLCGAALVVIAFNGSPAQALLTWPAGELVNYLVVLPAILNMPVRRVTPRQLLACIRGSTRPRWPLLLLVASCIAAVRFDGPGSIMFPMPGLLLCALAYSVPATAVISMAMGVGCLTTIGLGIIDIGQDMANPYNVVSVRVAVAFLVLVPLTISSAIAVHDGLLHKLRDAANHDPLTGLLNRRAFEEKLRKRLAARRDDSGHLAVLWLDIDHFKRINDQHGHLAGDAMLQLFAKTARDCCREGDLIARLGGEEFAIIARVADPASAEALALRLRDAFAAQRIFWNARVVNATVSVAACCLDQAAVDHLDLFRKLDEALYRAKRKGRNRVEWLSDLPPATTGPSADRPSEIRYPRAAPR</sequence>